<name>A0AAU9JZ84_9CILI</name>
<gene>
    <name evidence="3" type="ORF">BSTOLATCC_MIC55585</name>
</gene>
<dbReference type="InterPro" id="IPR019448">
    <property type="entry name" value="NT-C2"/>
</dbReference>
<organism evidence="3 4">
    <name type="scientific">Blepharisma stoltei</name>
    <dbReference type="NCBI Taxonomy" id="1481888"/>
    <lineage>
        <taxon>Eukaryota</taxon>
        <taxon>Sar</taxon>
        <taxon>Alveolata</taxon>
        <taxon>Ciliophora</taxon>
        <taxon>Postciliodesmatophora</taxon>
        <taxon>Heterotrichea</taxon>
        <taxon>Heterotrichida</taxon>
        <taxon>Blepharismidae</taxon>
        <taxon>Blepharisma</taxon>
    </lineage>
</organism>
<evidence type="ECO:0000313" key="3">
    <source>
        <dbReference type="EMBL" id="CAG9332131.1"/>
    </source>
</evidence>
<comment type="caution">
    <text evidence="3">The sequence shown here is derived from an EMBL/GenBank/DDBJ whole genome shotgun (WGS) entry which is preliminary data.</text>
</comment>
<feature type="compositionally biased region" description="Basic and acidic residues" evidence="1">
    <location>
        <begin position="175"/>
        <end position="200"/>
    </location>
</feature>
<dbReference type="EMBL" id="CAJZBQ010000054">
    <property type="protein sequence ID" value="CAG9332131.1"/>
    <property type="molecule type" value="Genomic_DNA"/>
</dbReference>
<evidence type="ECO:0000313" key="4">
    <source>
        <dbReference type="Proteomes" id="UP001162131"/>
    </source>
</evidence>
<feature type="compositionally biased region" description="Basic and acidic residues" evidence="1">
    <location>
        <begin position="235"/>
        <end position="250"/>
    </location>
</feature>
<accession>A0AAU9JZ84</accession>
<reference evidence="3" key="1">
    <citation type="submission" date="2021-09" db="EMBL/GenBank/DDBJ databases">
        <authorList>
            <consortium name="AG Swart"/>
            <person name="Singh M."/>
            <person name="Singh A."/>
            <person name="Seah K."/>
            <person name="Emmerich C."/>
        </authorList>
    </citation>
    <scope>NUCLEOTIDE SEQUENCE</scope>
    <source>
        <strain evidence="3">ATCC30299</strain>
    </source>
</reference>
<protein>
    <recommendedName>
        <fullName evidence="2">C2 NT-type domain-containing protein</fullName>
    </recommendedName>
</protein>
<feature type="region of interest" description="Disordered" evidence="1">
    <location>
        <begin position="161"/>
        <end position="294"/>
    </location>
</feature>
<evidence type="ECO:0000256" key="1">
    <source>
        <dbReference type="SAM" id="MobiDB-lite"/>
    </source>
</evidence>
<dbReference type="Proteomes" id="UP001162131">
    <property type="component" value="Unassembled WGS sequence"/>
</dbReference>
<dbReference type="PROSITE" id="PS51840">
    <property type="entry name" value="C2_NT"/>
    <property type="match status" value="1"/>
</dbReference>
<feature type="compositionally biased region" description="Polar residues" evidence="1">
    <location>
        <begin position="207"/>
        <end position="226"/>
    </location>
</feature>
<feature type="region of interest" description="Disordered" evidence="1">
    <location>
        <begin position="328"/>
        <end position="384"/>
    </location>
</feature>
<feature type="compositionally biased region" description="Basic and acidic residues" evidence="1">
    <location>
        <begin position="334"/>
        <end position="371"/>
    </location>
</feature>
<feature type="domain" description="C2 NT-type" evidence="2">
    <location>
        <begin position="4"/>
        <end position="140"/>
    </location>
</feature>
<keyword evidence="4" id="KW-1185">Reference proteome</keyword>
<proteinExistence type="predicted"/>
<sequence>MALFERIGSVTEAYDLEITVHFAKIELPCQTKLAVIVKRGPDKRQNSNKVLWDQNLALANFDTEFKFQVTMFKKGTLYLSKHFRFNLMMISDNKVRKNGRGKIDLASLLNSKEPFERSDVKLKKCTDKNAFLCVSAKMTQIHGELVSAVIDDDERYAIETSVISPRPANGPTISESEKTSPEHAYGKSQKDKEKSKEKFMQRLKRLNTITSKRQAMNPETPTQSALLPQDFTDSPIEKQYQKPSAFEENKSIVSPAENQYQKPSDFEENKSIVSPTGNQYQKPSDFEANKSPVNAVERRIEPAPADDWRRESMDLAFEIANAVLKFNEETSENQNKETEQPENSRDIENESHKIVNLEPIIDVKPKERTDSESSAEESPFHAPDKKLVASFTFPATDYRKVQANSTSKSNEIAKKEAKSGLTENKRSACSGCILF</sequence>
<evidence type="ECO:0000259" key="2">
    <source>
        <dbReference type="PROSITE" id="PS51840"/>
    </source>
</evidence>
<dbReference type="AlphaFoldDB" id="A0AAU9JZ84"/>
<dbReference type="Pfam" id="PF10358">
    <property type="entry name" value="NT-C2"/>
    <property type="match status" value="1"/>
</dbReference>
<feature type="compositionally biased region" description="Polar residues" evidence="1">
    <location>
        <begin position="271"/>
        <end position="282"/>
    </location>
</feature>